<dbReference type="EMBL" id="QGNW01001297">
    <property type="protein sequence ID" value="RVW46891.1"/>
    <property type="molecule type" value="Genomic_DNA"/>
</dbReference>
<evidence type="ECO:0000313" key="2">
    <source>
        <dbReference type="Proteomes" id="UP000288805"/>
    </source>
</evidence>
<dbReference type="InterPro" id="IPR006502">
    <property type="entry name" value="PDDEXK-like"/>
</dbReference>
<protein>
    <submittedName>
        <fullName evidence="1">Uncharacterized protein</fullName>
    </submittedName>
</protein>
<proteinExistence type="predicted"/>
<organism evidence="1 2">
    <name type="scientific">Vitis vinifera</name>
    <name type="common">Grape</name>
    <dbReference type="NCBI Taxonomy" id="29760"/>
    <lineage>
        <taxon>Eukaryota</taxon>
        <taxon>Viridiplantae</taxon>
        <taxon>Streptophyta</taxon>
        <taxon>Embryophyta</taxon>
        <taxon>Tracheophyta</taxon>
        <taxon>Spermatophyta</taxon>
        <taxon>Magnoliopsida</taxon>
        <taxon>eudicotyledons</taxon>
        <taxon>Gunneridae</taxon>
        <taxon>Pentapetalae</taxon>
        <taxon>rosids</taxon>
        <taxon>Vitales</taxon>
        <taxon>Vitaceae</taxon>
        <taxon>Viteae</taxon>
        <taxon>Vitis</taxon>
    </lineage>
</organism>
<dbReference type="Pfam" id="PF04720">
    <property type="entry name" value="PDDEXK_6"/>
    <property type="match status" value="1"/>
</dbReference>
<evidence type="ECO:0000313" key="1">
    <source>
        <dbReference type="EMBL" id="RVW46891.1"/>
    </source>
</evidence>
<dbReference type="Proteomes" id="UP000288805">
    <property type="component" value="Unassembled WGS sequence"/>
</dbReference>
<name>A0A438EGR3_VITVI</name>
<sequence length="303" mass="33688">MPGVAARLPVTPWSSDDTLKFSGDSESLGDMVFGFLGEDSSGSSCNSGDGWVHGEDCGDGADGEEGFDNVEGSKAFWEEQDQLVQAILCRTSSIESKIRQVTKEALRELKLKETYCVCRRRVAGVCQNCAEKEVWGQLQTAGYNSAICKSKWKSSPDIPSGEHSYMEVVDRSSAKKGEVRVVIELNFRAEFEMARASAEYNLLVSRLPEVFVGKSERLKALIKILCHAAKKCMKEKKMHMGPWRKHKYMQAKWFGTCERTAPAPMSPVDFPGRLPRQRVSMLTFDLLENLPAAGLNFKAVEVV</sequence>
<dbReference type="NCBIfam" id="TIGR01615">
    <property type="entry name" value="A_thal_3542"/>
    <property type="match status" value="1"/>
</dbReference>
<gene>
    <name evidence="1" type="ORF">CK203_075681</name>
</gene>
<accession>A0A438EGR3</accession>
<reference evidence="1 2" key="1">
    <citation type="journal article" date="2018" name="PLoS Genet.">
        <title>Population sequencing reveals clonal diversity and ancestral inbreeding in the grapevine cultivar Chardonnay.</title>
        <authorList>
            <person name="Roach M.J."/>
            <person name="Johnson D.L."/>
            <person name="Bohlmann J."/>
            <person name="van Vuuren H.J."/>
            <person name="Jones S.J."/>
            <person name="Pretorius I.S."/>
            <person name="Schmidt S.A."/>
            <person name="Borneman A.R."/>
        </authorList>
    </citation>
    <scope>NUCLEOTIDE SEQUENCE [LARGE SCALE GENOMIC DNA]</scope>
    <source>
        <strain evidence="2">cv. Chardonnay</strain>
        <tissue evidence="1">Leaf</tissue>
    </source>
</reference>
<dbReference type="AlphaFoldDB" id="A0A438EGR3"/>
<dbReference type="PANTHER" id="PTHR31579">
    <property type="entry name" value="OS03G0796600 PROTEIN"/>
    <property type="match status" value="1"/>
</dbReference>
<dbReference type="PANTHER" id="PTHR31579:SF58">
    <property type="entry name" value="PLANT-SPECIFIC DOMAIN TIGR01615 FAMILY PROTEIN"/>
    <property type="match status" value="1"/>
</dbReference>
<comment type="caution">
    <text evidence="1">The sequence shown here is derived from an EMBL/GenBank/DDBJ whole genome shotgun (WGS) entry which is preliminary data.</text>
</comment>